<sequence>MTFRTLLMASTAAALLAPAAQADVNIYSYRQPELIQPMLDAFTQETGIRTNIAFLNKGLVERLQAEGDRSPADIILTTDISRLSAAVAAGVTQPVDSAVLEENIPAAFRDPGDQWFGLTTRARIVYASKDRVDPAEVTTYEDLTDPKWQGRICTRSGTHPYNLALVAAVIHHHGEEAAKTWLEGVKANLARKPQGNDRAQVKAIWAGECDISLGNTYYMGKMLEDEEQQDWANAVNVLFPEFQNGGTHVNVSGIAMTRAAPNRDDALQLMEFLASPRAQALYAEVNHEYPVSPTTEASDLVQSWGTFTPDDVNLMDLAALRGTALRLVEEVDFDG</sequence>
<dbReference type="PANTHER" id="PTHR30006">
    <property type="entry name" value="THIAMINE-BINDING PERIPLASMIC PROTEIN-RELATED"/>
    <property type="match status" value="1"/>
</dbReference>
<evidence type="ECO:0000256" key="3">
    <source>
        <dbReference type="PIRSR" id="PIRSR002825-1"/>
    </source>
</evidence>
<dbReference type="PIRSF" id="PIRSF002825">
    <property type="entry name" value="CfbpA"/>
    <property type="match status" value="1"/>
</dbReference>
<organism evidence="5 6">
    <name type="scientific">Rhodovulum adriaticum</name>
    <name type="common">Rhodopseudomonas adriatica</name>
    <dbReference type="NCBI Taxonomy" id="35804"/>
    <lineage>
        <taxon>Bacteria</taxon>
        <taxon>Pseudomonadati</taxon>
        <taxon>Pseudomonadota</taxon>
        <taxon>Alphaproteobacteria</taxon>
        <taxon>Rhodobacterales</taxon>
        <taxon>Paracoccaceae</taxon>
        <taxon>Rhodovulum</taxon>
    </lineage>
</organism>
<feature type="chain" id="PRO_5020992412" evidence="4">
    <location>
        <begin position="23"/>
        <end position="335"/>
    </location>
</feature>
<dbReference type="Proteomes" id="UP000295733">
    <property type="component" value="Unassembled WGS sequence"/>
</dbReference>
<dbReference type="InterPro" id="IPR026045">
    <property type="entry name" value="Ferric-bd"/>
</dbReference>
<accession>A0A4R2NP86</accession>
<protein>
    <submittedName>
        <fullName evidence="5">Iron(III) transport system substrate-binding protein</fullName>
    </submittedName>
</protein>
<keyword evidence="6" id="KW-1185">Reference proteome</keyword>
<evidence type="ECO:0000313" key="6">
    <source>
        <dbReference type="Proteomes" id="UP000295733"/>
    </source>
</evidence>
<evidence type="ECO:0000256" key="2">
    <source>
        <dbReference type="ARBA" id="ARBA00022729"/>
    </source>
</evidence>
<dbReference type="OrthoDB" id="9769567at2"/>
<feature type="binding site" evidence="3">
    <location>
        <position position="218"/>
    </location>
    <ligand>
        <name>Fe cation</name>
        <dbReference type="ChEBI" id="CHEBI:24875"/>
    </ligand>
</feature>
<evidence type="ECO:0000256" key="4">
    <source>
        <dbReference type="SAM" id="SignalP"/>
    </source>
</evidence>
<keyword evidence="3" id="KW-0479">Metal-binding</keyword>
<evidence type="ECO:0000256" key="1">
    <source>
        <dbReference type="ARBA" id="ARBA00008520"/>
    </source>
</evidence>
<keyword evidence="3" id="KW-0408">Iron</keyword>
<gene>
    <name evidence="5" type="ORF">EV656_10495</name>
</gene>
<dbReference type="AlphaFoldDB" id="A0A4R2NP86"/>
<evidence type="ECO:0000313" key="5">
    <source>
        <dbReference type="EMBL" id="TCP23124.1"/>
    </source>
</evidence>
<comment type="caution">
    <text evidence="5">The sequence shown here is derived from an EMBL/GenBank/DDBJ whole genome shotgun (WGS) entry which is preliminary data.</text>
</comment>
<dbReference type="CDD" id="cd13542">
    <property type="entry name" value="PBP2_FutA1_ilke"/>
    <property type="match status" value="1"/>
</dbReference>
<dbReference type="PANTHER" id="PTHR30006:SF15">
    <property type="entry name" value="IRON-UTILIZATION PERIPLASMIC PROTEIN"/>
    <property type="match status" value="1"/>
</dbReference>
<keyword evidence="2 4" id="KW-0732">Signal</keyword>
<name>A0A4R2NP86_RHOAD</name>
<dbReference type="Gene3D" id="3.40.190.10">
    <property type="entry name" value="Periplasmic binding protein-like II"/>
    <property type="match status" value="2"/>
</dbReference>
<reference evidence="5 6" key="1">
    <citation type="submission" date="2019-03" db="EMBL/GenBank/DDBJ databases">
        <title>Genomic Encyclopedia of Type Strains, Phase IV (KMG-IV): sequencing the most valuable type-strain genomes for metagenomic binning, comparative biology and taxonomic classification.</title>
        <authorList>
            <person name="Goeker M."/>
        </authorList>
    </citation>
    <scope>NUCLEOTIDE SEQUENCE [LARGE SCALE GENOMIC DNA]</scope>
    <source>
        <strain evidence="5 6">DSM 2781</strain>
    </source>
</reference>
<feature type="binding site" evidence="3">
    <location>
        <position position="217"/>
    </location>
    <ligand>
        <name>Fe cation</name>
        <dbReference type="ChEBI" id="CHEBI:24875"/>
    </ligand>
</feature>
<comment type="similarity">
    <text evidence="1">Belongs to the bacterial solute-binding protein 1 family.</text>
</comment>
<proteinExistence type="inferred from homology"/>
<dbReference type="Pfam" id="PF13343">
    <property type="entry name" value="SBP_bac_6"/>
    <property type="match status" value="1"/>
</dbReference>
<dbReference type="SUPFAM" id="SSF53850">
    <property type="entry name" value="Periplasmic binding protein-like II"/>
    <property type="match status" value="1"/>
</dbReference>
<dbReference type="RefSeq" id="WP_132602073.1">
    <property type="nucleotide sequence ID" value="NZ_NRRP01000002.1"/>
</dbReference>
<dbReference type="EMBL" id="SLXL01000004">
    <property type="protein sequence ID" value="TCP23124.1"/>
    <property type="molecule type" value="Genomic_DNA"/>
</dbReference>
<dbReference type="GO" id="GO:0046872">
    <property type="term" value="F:metal ion binding"/>
    <property type="evidence" value="ECO:0007669"/>
    <property type="project" value="UniProtKB-KW"/>
</dbReference>
<feature type="signal peptide" evidence="4">
    <location>
        <begin position="1"/>
        <end position="22"/>
    </location>
</feature>
<dbReference type="GO" id="GO:0030288">
    <property type="term" value="C:outer membrane-bounded periplasmic space"/>
    <property type="evidence" value="ECO:0007669"/>
    <property type="project" value="TreeGrafter"/>
</dbReference>